<dbReference type="CDD" id="cd22910">
    <property type="entry name" value="HFD_H2B"/>
    <property type="match status" value="1"/>
</dbReference>
<evidence type="ECO:0000313" key="5">
    <source>
        <dbReference type="EMBL" id="KAL3718206.1"/>
    </source>
</evidence>
<protein>
    <recommendedName>
        <fullName evidence="4">Core Histone H2A/H2B/H3 domain-containing protein</fullName>
    </recommendedName>
</protein>
<comment type="similarity">
    <text evidence="2">Belongs to the histone H2B family.</text>
</comment>
<comment type="function">
    <text evidence="1">Core component of nucleosome. Nucleosomes wrap and compact DNA into chromatin, limiting DNA accessibility to the cellular machineries which require DNA as a template. Histones thereby play a central role in transcription regulation, DNA repair, DNA replication and chromosomal stability. DNA accessibility is regulated via a complex set of post-translational modifications of histones, also called histone code, and nucleosome remodeling.</text>
</comment>
<keyword evidence="6" id="KW-1185">Reference proteome</keyword>
<proteinExistence type="inferred from homology"/>
<dbReference type="SUPFAM" id="SSF47113">
    <property type="entry name" value="Histone-fold"/>
    <property type="match status" value="1"/>
</dbReference>
<evidence type="ECO:0000259" key="4">
    <source>
        <dbReference type="Pfam" id="PF00125"/>
    </source>
</evidence>
<gene>
    <name evidence="5" type="ORF">ACJRO7_003355</name>
</gene>
<dbReference type="SMART" id="SM00427">
    <property type="entry name" value="H2B"/>
    <property type="match status" value="1"/>
</dbReference>
<dbReference type="InterPro" id="IPR000558">
    <property type="entry name" value="Histone_H2B"/>
</dbReference>
<dbReference type="InterPro" id="IPR009072">
    <property type="entry name" value="Histone-fold"/>
</dbReference>
<dbReference type="PANTHER" id="PTHR23428">
    <property type="entry name" value="HISTONE H2B"/>
    <property type="match status" value="1"/>
</dbReference>
<comment type="caution">
    <text evidence="5">The sequence shown here is derived from an EMBL/GenBank/DDBJ whole genome shotgun (WGS) entry which is preliminary data.</text>
</comment>
<dbReference type="Gene3D" id="1.10.20.10">
    <property type="entry name" value="Histone, subunit A"/>
    <property type="match status" value="1"/>
</dbReference>
<dbReference type="AlphaFoldDB" id="A0ABD3IVY9"/>
<accession>A0ABD3IVY9</accession>
<dbReference type="EMBL" id="JBJKBG010000010">
    <property type="protein sequence ID" value="KAL3718206.1"/>
    <property type="molecule type" value="Genomic_DNA"/>
</dbReference>
<reference evidence="5 6" key="1">
    <citation type="submission" date="2024-11" db="EMBL/GenBank/DDBJ databases">
        <title>Chromosome-level genome assembly of Eucalyptus globulus Labill. provides insights into its genome evolution.</title>
        <authorList>
            <person name="Li X."/>
        </authorList>
    </citation>
    <scope>NUCLEOTIDE SEQUENCE [LARGE SCALE GENOMIC DNA]</scope>
    <source>
        <strain evidence="5">CL2024</strain>
        <tissue evidence="5">Fresh tender leaves</tissue>
    </source>
</reference>
<name>A0ABD3IVY9_EUCGL</name>
<evidence type="ECO:0000256" key="3">
    <source>
        <dbReference type="SAM" id="MobiDB-lite"/>
    </source>
</evidence>
<dbReference type="InterPro" id="IPR007125">
    <property type="entry name" value="H2A/H2B/H3"/>
</dbReference>
<dbReference type="Proteomes" id="UP001634007">
    <property type="component" value="Unassembled WGS sequence"/>
</dbReference>
<dbReference type="GO" id="GO:0005634">
    <property type="term" value="C:nucleus"/>
    <property type="evidence" value="ECO:0007669"/>
    <property type="project" value="UniProtKB-ARBA"/>
</dbReference>
<sequence length="254" mass="28124">MAPKRKAKVVKTTKKVVQETVEVTLVEKDQKLAAEAENGVETLQQESEKEVVKTTVTVEDKLAEEAEQETVEIPVQQPPQKETATEAPPTPRQPEAKDKTQRQKTTQEAKKDRREQEDVEAKNQPKRAREVDEKARGGRRRRRRRVGEGGGEEQYKRYVFRVLKQVHPGLGISSAAMEVLNGYMNDMFERLAAEAARLSSYAGIKTLSSRDIQGAVRLVLPGELGRHAIAEGAKAVTNYMEHDGGGGGGAKSKP</sequence>
<feature type="region of interest" description="Disordered" evidence="3">
    <location>
        <begin position="38"/>
        <end position="151"/>
    </location>
</feature>
<evidence type="ECO:0000256" key="2">
    <source>
        <dbReference type="ARBA" id="ARBA00006846"/>
    </source>
</evidence>
<feature type="compositionally biased region" description="Basic and acidic residues" evidence="3">
    <location>
        <begin position="94"/>
        <end position="136"/>
    </location>
</feature>
<evidence type="ECO:0000256" key="1">
    <source>
        <dbReference type="ARBA" id="ARBA00002001"/>
    </source>
</evidence>
<dbReference type="PRINTS" id="PR00621">
    <property type="entry name" value="HISTONEH2B"/>
</dbReference>
<dbReference type="Pfam" id="PF00125">
    <property type="entry name" value="Histone"/>
    <property type="match status" value="1"/>
</dbReference>
<evidence type="ECO:0000313" key="6">
    <source>
        <dbReference type="Proteomes" id="UP001634007"/>
    </source>
</evidence>
<dbReference type="FunFam" id="1.10.20.10:FF:000043">
    <property type="entry name" value="Histone H2B"/>
    <property type="match status" value="1"/>
</dbReference>
<organism evidence="5 6">
    <name type="scientific">Eucalyptus globulus</name>
    <name type="common">Tasmanian blue gum</name>
    <dbReference type="NCBI Taxonomy" id="34317"/>
    <lineage>
        <taxon>Eukaryota</taxon>
        <taxon>Viridiplantae</taxon>
        <taxon>Streptophyta</taxon>
        <taxon>Embryophyta</taxon>
        <taxon>Tracheophyta</taxon>
        <taxon>Spermatophyta</taxon>
        <taxon>Magnoliopsida</taxon>
        <taxon>eudicotyledons</taxon>
        <taxon>Gunneridae</taxon>
        <taxon>Pentapetalae</taxon>
        <taxon>rosids</taxon>
        <taxon>malvids</taxon>
        <taxon>Myrtales</taxon>
        <taxon>Myrtaceae</taxon>
        <taxon>Myrtoideae</taxon>
        <taxon>Eucalypteae</taxon>
        <taxon>Eucalyptus</taxon>
    </lineage>
</organism>
<feature type="compositionally biased region" description="Basic and acidic residues" evidence="3">
    <location>
        <begin position="46"/>
        <end position="64"/>
    </location>
</feature>
<feature type="domain" description="Core Histone H2A/H2B/H3" evidence="4">
    <location>
        <begin position="152"/>
        <end position="218"/>
    </location>
</feature>